<accession>A0A0A8YNL5</accession>
<name>A0A0A8YNL5_ARUDO</name>
<organism evidence="1">
    <name type="scientific">Arundo donax</name>
    <name type="common">Giant reed</name>
    <name type="synonym">Donax arundinaceus</name>
    <dbReference type="NCBI Taxonomy" id="35708"/>
    <lineage>
        <taxon>Eukaryota</taxon>
        <taxon>Viridiplantae</taxon>
        <taxon>Streptophyta</taxon>
        <taxon>Embryophyta</taxon>
        <taxon>Tracheophyta</taxon>
        <taxon>Spermatophyta</taxon>
        <taxon>Magnoliopsida</taxon>
        <taxon>Liliopsida</taxon>
        <taxon>Poales</taxon>
        <taxon>Poaceae</taxon>
        <taxon>PACMAD clade</taxon>
        <taxon>Arundinoideae</taxon>
        <taxon>Arundineae</taxon>
        <taxon>Arundo</taxon>
    </lineage>
</organism>
<reference evidence="1" key="1">
    <citation type="submission" date="2014-09" db="EMBL/GenBank/DDBJ databases">
        <authorList>
            <person name="Magalhaes I.L.F."/>
            <person name="Oliveira U."/>
            <person name="Santos F.R."/>
            <person name="Vidigal T.H.D.A."/>
            <person name="Brescovit A.D."/>
            <person name="Santos A.J."/>
        </authorList>
    </citation>
    <scope>NUCLEOTIDE SEQUENCE</scope>
    <source>
        <tissue evidence="1">Shoot tissue taken approximately 20 cm above the soil surface</tissue>
    </source>
</reference>
<reference evidence="1" key="2">
    <citation type="journal article" date="2015" name="Data Brief">
        <title>Shoot transcriptome of the giant reed, Arundo donax.</title>
        <authorList>
            <person name="Barrero R.A."/>
            <person name="Guerrero F.D."/>
            <person name="Moolhuijzen P."/>
            <person name="Goolsby J.A."/>
            <person name="Tidwell J."/>
            <person name="Bellgard S.E."/>
            <person name="Bellgard M.I."/>
        </authorList>
    </citation>
    <scope>NUCLEOTIDE SEQUENCE</scope>
    <source>
        <tissue evidence="1">Shoot tissue taken approximately 20 cm above the soil surface</tissue>
    </source>
</reference>
<sequence>MIIQLRSSVKRNRSSIRVNQRTLCYW</sequence>
<evidence type="ECO:0000313" key="1">
    <source>
        <dbReference type="EMBL" id="JAD24297.1"/>
    </source>
</evidence>
<proteinExistence type="predicted"/>
<protein>
    <submittedName>
        <fullName evidence="1">Uncharacterized protein</fullName>
    </submittedName>
</protein>
<dbReference type="EMBL" id="GBRH01273598">
    <property type="protein sequence ID" value="JAD24297.1"/>
    <property type="molecule type" value="Transcribed_RNA"/>
</dbReference>
<dbReference type="AlphaFoldDB" id="A0A0A8YNL5"/>